<evidence type="ECO:0000313" key="2">
    <source>
        <dbReference type="Proteomes" id="UP000033632"/>
    </source>
</evidence>
<organism evidence="1 2">
    <name type="scientific">Devosia geojensis</name>
    <dbReference type="NCBI Taxonomy" id="443610"/>
    <lineage>
        <taxon>Bacteria</taxon>
        <taxon>Pseudomonadati</taxon>
        <taxon>Pseudomonadota</taxon>
        <taxon>Alphaproteobacteria</taxon>
        <taxon>Hyphomicrobiales</taxon>
        <taxon>Devosiaceae</taxon>
        <taxon>Devosia</taxon>
    </lineage>
</organism>
<dbReference type="RefSeq" id="WP_046107774.1">
    <property type="nucleotide sequence ID" value="NZ_JZEX01000061.1"/>
</dbReference>
<evidence type="ECO:0000313" key="1">
    <source>
        <dbReference type="EMBL" id="KKB12564.1"/>
    </source>
</evidence>
<evidence type="ECO:0008006" key="3">
    <source>
        <dbReference type="Google" id="ProtNLM"/>
    </source>
</evidence>
<protein>
    <recommendedName>
        <fullName evidence="3">Apea-like HEPN domain-containing protein</fullName>
    </recommendedName>
</protein>
<proteinExistence type="predicted"/>
<keyword evidence="2" id="KW-1185">Reference proteome</keyword>
<sequence length="354" mass="39398">MTRSAGSWDAKSGPSLRDNDIDAIEAALEVLLLSSQLFHIRQHAFSDIKIVGAYRYRNEFQIVPVHTDAPKPREFYGKWPFILEFNYLGTEHIAIDSRRRAVATAKLISLLNALADAHIFPTPRSVEKDWVMTPSGGSYYAQKGYTYPVPSGADFLDIKEMPAIRQIQADAYYQGRVDNLGGFTLPDDIDEMLDNYHAMSEADRDAFDVAAHWYGRYPELEHVSESAGLVALVTALEAIAPKAVDHACPQCGNIDSVVRGFRILLDEAVPGHEEEKHQFYKLRSRIAHGSGLMLNEFGGMGGGSAAQLQDSSKLELETVVHLALRNWLIPEVRAKIEMAATQTSARPHQASKRF</sequence>
<dbReference type="AlphaFoldDB" id="A0A0F5FUN4"/>
<name>A0A0F5FUN4_9HYPH</name>
<gene>
    <name evidence="1" type="ORF">VE25_06465</name>
</gene>
<comment type="caution">
    <text evidence="1">The sequence shown here is derived from an EMBL/GenBank/DDBJ whole genome shotgun (WGS) entry which is preliminary data.</text>
</comment>
<dbReference type="PATRIC" id="fig|443610.3.peg.3847"/>
<dbReference type="EMBL" id="JZEX01000061">
    <property type="protein sequence ID" value="KKB12564.1"/>
    <property type="molecule type" value="Genomic_DNA"/>
</dbReference>
<accession>A0A0F5FUN4</accession>
<reference evidence="1 2" key="1">
    <citation type="submission" date="2015-03" db="EMBL/GenBank/DDBJ databases">
        <authorList>
            <person name="Hassan Y.I."/>
            <person name="Lepp D."/>
            <person name="Li X.-Z."/>
            <person name="Zhou T."/>
        </authorList>
    </citation>
    <scope>NUCLEOTIDE SEQUENCE [LARGE SCALE GENOMIC DNA]</scope>
    <source>
        <strain evidence="1 2">BD-c194</strain>
    </source>
</reference>
<dbReference type="Proteomes" id="UP000033632">
    <property type="component" value="Unassembled WGS sequence"/>
</dbReference>
<dbReference type="OrthoDB" id="6447432at2"/>